<keyword evidence="2" id="KW-1185">Reference proteome</keyword>
<accession>A0A8H6AIW7</accession>
<dbReference type="AlphaFoldDB" id="A0A8H6AIW7"/>
<comment type="caution">
    <text evidence="1">The sequence shown here is derived from an EMBL/GenBank/DDBJ whole genome shotgun (WGS) entry which is preliminary data.</text>
</comment>
<dbReference type="SUPFAM" id="SSF52047">
    <property type="entry name" value="RNI-like"/>
    <property type="match status" value="1"/>
</dbReference>
<evidence type="ECO:0000313" key="2">
    <source>
        <dbReference type="Proteomes" id="UP000531561"/>
    </source>
</evidence>
<protein>
    <recommendedName>
        <fullName evidence="3">F-box domain-containing protein</fullName>
    </recommendedName>
</protein>
<gene>
    <name evidence="1" type="ORF">Bfra_012388</name>
</gene>
<dbReference type="EMBL" id="JABFCT010000022">
    <property type="protein sequence ID" value="KAF5868477.1"/>
    <property type="molecule type" value="Genomic_DNA"/>
</dbReference>
<reference evidence="1 2" key="1">
    <citation type="journal article" date="2020" name="Phytopathology">
        <title>A high-quality genome resource of Botrytis fragariae, a new and rapidly spreading fungal pathogen causing strawberry gray mold in the U.S.A.</title>
        <authorList>
            <person name="Wu Y."/>
            <person name="Saski C.A."/>
            <person name="Schnabel G."/>
            <person name="Xiao S."/>
            <person name="Hu M."/>
        </authorList>
    </citation>
    <scope>NUCLEOTIDE SEQUENCE [LARGE SCALE GENOMIC DNA]</scope>
    <source>
        <strain evidence="1 2">BVB16</strain>
    </source>
</reference>
<evidence type="ECO:0000313" key="1">
    <source>
        <dbReference type="EMBL" id="KAF5868477.1"/>
    </source>
</evidence>
<organism evidence="1 2">
    <name type="scientific">Botrytis fragariae</name>
    <dbReference type="NCBI Taxonomy" id="1964551"/>
    <lineage>
        <taxon>Eukaryota</taxon>
        <taxon>Fungi</taxon>
        <taxon>Dikarya</taxon>
        <taxon>Ascomycota</taxon>
        <taxon>Pezizomycotina</taxon>
        <taxon>Leotiomycetes</taxon>
        <taxon>Helotiales</taxon>
        <taxon>Sclerotiniaceae</taxon>
        <taxon>Botrytis</taxon>
    </lineage>
</organism>
<dbReference type="Proteomes" id="UP000531561">
    <property type="component" value="Unassembled WGS sequence"/>
</dbReference>
<dbReference type="GeneID" id="59266396"/>
<sequence>MPITLDDLPEEIIIGIGLCLSKVSLVMLAQCSSYFYAVCIELLYYHCAVENRIILKILINTILNKPVIGRSIRWLDLRHFNWNDLCHPAPWKTTSLDLFKKATLVQKNLVSWNISTWTGAFWMDISCWALITVLLCLVPELRVLGLPTLGEERRWHGVLLRGSHCEVSAFSDFIARLVKDQRTESPEGGSLRVLTNLESITIAPDFCNRRTALDSIMPLMFLRSVKRFKAVSVWHHSWMNSRRLKGVTPIPNIESLNFVSCDFSDDIVTFLRRFTGIQRFYLGGSPNIMDEFDDIPLCVESILEGLTSSKDSLKYVDVSFVSRRPGDDSLSLSQFKRLQVVKLWPSPSIWSSESPIEDESRLINSLPPGLRILVCKPFYDQHDVVSLKQLYELVANKETYAPELRQIELIWDDAGLTYKCEDCENHCELSEKIPFFTKLIEECKTKNICIFPGHPSWKATGTAEPEDLENTQGLFGGLL</sequence>
<evidence type="ECO:0008006" key="3">
    <source>
        <dbReference type="Google" id="ProtNLM"/>
    </source>
</evidence>
<name>A0A8H6AIW7_9HELO</name>
<proteinExistence type="predicted"/>
<dbReference type="OrthoDB" id="3533404at2759"/>
<dbReference type="RefSeq" id="XP_037187426.1">
    <property type="nucleotide sequence ID" value="XM_037342704.1"/>
</dbReference>